<feature type="domain" description="Peptidase S55" evidence="1">
    <location>
        <begin position="202"/>
        <end position="437"/>
    </location>
</feature>
<evidence type="ECO:0000313" key="2">
    <source>
        <dbReference type="EMBL" id="MCR1898007.1"/>
    </source>
</evidence>
<sequence>MVFLNKIKIKKILGIFLIILLLSVNFSDSFQKIVNFPHEIYVIEGEERVLNFNLPIKLKATAEENYIMEVNGSKKADYNLNLKNPIKLQSDKTGEIDLNIKLFGFLPIRSMKVKVLPDVKLYPGGQSIGVKLKTKGVIVVGLSEIEAEDGKAHSPGLDANVNVGDIVYKIDDQKVNTAEEVSKVINNISDRPVKLEIKRKDTWEKISVQPIKDKTDGKYKIGLWVRDNTAGVGTLTFYHDKSKKYGALGHAITDITTGIIMPVNNGEIVSSKVASVIQGKKGKPGEIRGIFYNEDKKIGNIEKNTSQGLYGTVYSQLINDKIPKALSIGLQQHIKEGPAKILTTLDDNQVEMYDIEIEKLTMQPSKTGKSMIIKVTDPRLLEKTGGIVQGMSGSPIIQENKIVGAVTHVFVNDPSKGYGIFIEWMLEEADINLMEKQ</sequence>
<dbReference type="AlphaFoldDB" id="A0AAE3KZB0"/>
<accession>A0AAE3KZB0</accession>
<dbReference type="EC" id="3.4.21.116" evidence="2"/>
<reference evidence="2" key="1">
    <citation type="submission" date="2022-07" db="EMBL/GenBank/DDBJ databases">
        <title>Enhanced cultured diversity of the mouse gut microbiota enables custom-made synthetic communities.</title>
        <authorList>
            <person name="Afrizal A."/>
        </authorList>
    </citation>
    <scope>NUCLEOTIDE SEQUENCE</scope>
    <source>
        <strain evidence="2">DSM 28593</strain>
    </source>
</reference>
<dbReference type="InterPro" id="IPR001478">
    <property type="entry name" value="PDZ"/>
</dbReference>
<dbReference type="InterPro" id="IPR014219">
    <property type="entry name" value="SpoIVB"/>
</dbReference>
<dbReference type="NCBIfam" id="TIGR02860">
    <property type="entry name" value="spore_IV_B"/>
    <property type="match status" value="1"/>
</dbReference>
<dbReference type="Gene3D" id="2.30.42.10">
    <property type="match status" value="1"/>
</dbReference>
<proteinExistence type="predicted"/>
<dbReference type="EMBL" id="JANKAS010000002">
    <property type="protein sequence ID" value="MCR1898007.1"/>
    <property type="molecule type" value="Genomic_DNA"/>
</dbReference>
<gene>
    <name evidence="2" type="primary">spoIVB</name>
    <name evidence="2" type="ORF">NSA47_03260</name>
</gene>
<dbReference type="InterPro" id="IPR008763">
    <property type="entry name" value="Peptidase_S55"/>
</dbReference>
<dbReference type="InterPro" id="IPR036034">
    <property type="entry name" value="PDZ_sf"/>
</dbReference>
<protein>
    <submittedName>
        <fullName evidence="2">SpoIVB peptidase</fullName>
        <ecNumber evidence="2">3.4.21.116</ecNumber>
    </submittedName>
</protein>
<evidence type="ECO:0000259" key="1">
    <source>
        <dbReference type="PROSITE" id="PS51494"/>
    </source>
</evidence>
<keyword evidence="2" id="KW-0378">Hydrolase</keyword>
<dbReference type="Proteomes" id="UP001205748">
    <property type="component" value="Unassembled WGS sequence"/>
</dbReference>
<name>A0AAE3KZB0_9FIRM</name>
<keyword evidence="3" id="KW-1185">Reference proteome</keyword>
<dbReference type="Pfam" id="PF13180">
    <property type="entry name" value="PDZ_2"/>
    <property type="match status" value="1"/>
</dbReference>
<organism evidence="2 3">
    <name type="scientific">Irregularibacter muris</name>
    <dbReference type="NCBI Taxonomy" id="1796619"/>
    <lineage>
        <taxon>Bacteria</taxon>
        <taxon>Bacillati</taxon>
        <taxon>Bacillota</taxon>
        <taxon>Clostridia</taxon>
        <taxon>Eubacteriales</taxon>
        <taxon>Eubacteriaceae</taxon>
        <taxon>Irregularibacter</taxon>
    </lineage>
</organism>
<dbReference type="PROSITE" id="PS51494">
    <property type="entry name" value="SPOIVB"/>
    <property type="match status" value="1"/>
</dbReference>
<dbReference type="GO" id="GO:0016787">
    <property type="term" value="F:hydrolase activity"/>
    <property type="evidence" value="ECO:0007669"/>
    <property type="project" value="UniProtKB-KW"/>
</dbReference>
<dbReference type="RefSeq" id="WP_257529472.1">
    <property type="nucleotide sequence ID" value="NZ_JANKAS010000002.1"/>
</dbReference>
<evidence type="ECO:0000313" key="3">
    <source>
        <dbReference type="Proteomes" id="UP001205748"/>
    </source>
</evidence>
<comment type="caution">
    <text evidence="2">The sequence shown here is derived from an EMBL/GenBank/DDBJ whole genome shotgun (WGS) entry which is preliminary data.</text>
</comment>
<dbReference type="SUPFAM" id="SSF50156">
    <property type="entry name" value="PDZ domain-like"/>
    <property type="match status" value="1"/>
</dbReference>
<dbReference type="Pfam" id="PF05580">
    <property type="entry name" value="Peptidase_S55"/>
    <property type="match status" value="1"/>
</dbReference>